<dbReference type="InterPro" id="IPR021660">
    <property type="entry name" value="DUF3253"/>
</dbReference>
<dbReference type="Proteomes" id="UP001240150">
    <property type="component" value="Chromosome"/>
</dbReference>
<accession>A0ABY8W6E9</accession>
<gene>
    <name evidence="1" type="ORF">ACTOB_005386</name>
</gene>
<sequence length="163" mass="17687">MGSRDDGTLTADGRYLIVAGRRWRATDPTIPEPLRQELVDELMAARRLVRGDPGAARPRVRDAKVALGERGEPWWEPTPEGRRVRLAATIRALLRHRHADSSICPSEAARVVGGASWRDLMGVVREVAAELAGEGTIVVRQRGADVDVATATGPVRLARGAGW</sequence>
<dbReference type="EMBL" id="CP126980">
    <property type="protein sequence ID" value="WIM93409.1"/>
    <property type="molecule type" value="Genomic_DNA"/>
</dbReference>
<reference evidence="1 2" key="1">
    <citation type="submission" date="2023-06" db="EMBL/GenBank/DDBJ databases">
        <authorList>
            <person name="Yushchuk O."/>
            <person name="Binda E."/>
            <person name="Ruckert-Reed C."/>
            <person name="Fedorenko V."/>
            <person name="Kalinowski J."/>
            <person name="Marinelli F."/>
        </authorList>
    </citation>
    <scope>NUCLEOTIDE SEQUENCE [LARGE SCALE GENOMIC DNA]</scope>
    <source>
        <strain evidence="1 2">NRRL 3884</strain>
    </source>
</reference>
<dbReference type="RefSeq" id="WP_284914616.1">
    <property type="nucleotide sequence ID" value="NZ_CP126980.1"/>
</dbReference>
<dbReference type="InterPro" id="IPR036388">
    <property type="entry name" value="WH-like_DNA-bd_sf"/>
</dbReference>
<evidence type="ECO:0000313" key="1">
    <source>
        <dbReference type="EMBL" id="WIM93409.1"/>
    </source>
</evidence>
<name>A0ABY8W6E9_9ACTN</name>
<dbReference type="InterPro" id="IPR036390">
    <property type="entry name" value="WH_DNA-bd_sf"/>
</dbReference>
<dbReference type="Pfam" id="PF11625">
    <property type="entry name" value="DUF3253"/>
    <property type="match status" value="1"/>
</dbReference>
<organism evidence="1 2">
    <name type="scientific">Actinoplanes oblitus</name>
    <dbReference type="NCBI Taxonomy" id="3040509"/>
    <lineage>
        <taxon>Bacteria</taxon>
        <taxon>Bacillati</taxon>
        <taxon>Actinomycetota</taxon>
        <taxon>Actinomycetes</taxon>
        <taxon>Micromonosporales</taxon>
        <taxon>Micromonosporaceae</taxon>
        <taxon>Actinoplanes</taxon>
    </lineage>
</organism>
<dbReference type="Gene3D" id="1.10.10.10">
    <property type="entry name" value="Winged helix-like DNA-binding domain superfamily/Winged helix DNA-binding domain"/>
    <property type="match status" value="1"/>
</dbReference>
<protein>
    <submittedName>
        <fullName evidence="1">DUF3253 domain-containing protein</fullName>
    </submittedName>
</protein>
<evidence type="ECO:0000313" key="2">
    <source>
        <dbReference type="Proteomes" id="UP001240150"/>
    </source>
</evidence>
<dbReference type="SUPFAM" id="SSF46785">
    <property type="entry name" value="Winged helix' DNA-binding domain"/>
    <property type="match status" value="1"/>
</dbReference>
<keyword evidence="2" id="KW-1185">Reference proteome</keyword>
<proteinExistence type="predicted"/>